<keyword evidence="5 13" id="KW-0349">Heme</keyword>
<comment type="pathway">
    <text evidence="3">Secondary metabolite biosynthesis; terpenoid biosynthesis.</text>
</comment>
<comment type="subcellular location">
    <subcellularLocation>
        <location evidence="2">Membrane</location>
    </subcellularLocation>
</comment>
<dbReference type="GO" id="GO:0020037">
    <property type="term" value="F:heme binding"/>
    <property type="evidence" value="ECO:0007669"/>
    <property type="project" value="InterPro"/>
</dbReference>
<keyword evidence="8" id="KW-1133">Transmembrane helix</keyword>
<reference evidence="16" key="1">
    <citation type="journal article" date="2017" name="Nat. Ecol. Evol.">
        <title>Genome expansion and lineage-specific genetic innovations in the forest pathogenic fungi Armillaria.</title>
        <authorList>
            <person name="Sipos G."/>
            <person name="Prasanna A.N."/>
            <person name="Walter M.C."/>
            <person name="O'Connor E."/>
            <person name="Balint B."/>
            <person name="Krizsan K."/>
            <person name="Kiss B."/>
            <person name="Hess J."/>
            <person name="Varga T."/>
            <person name="Slot J."/>
            <person name="Riley R."/>
            <person name="Boka B."/>
            <person name="Rigling D."/>
            <person name="Barry K."/>
            <person name="Lee J."/>
            <person name="Mihaltcheva S."/>
            <person name="LaButti K."/>
            <person name="Lipzen A."/>
            <person name="Waldron R."/>
            <person name="Moloney N.M."/>
            <person name="Sperisen C."/>
            <person name="Kredics L."/>
            <person name="Vagvoelgyi C."/>
            <person name="Patrignani A."/>
            <person name="Fitzpatrick D."/>
            <person name="Nagy I."/>
            <person name="Doyle S."/>
            <person name="Anderson J.B."/>
            <person name="Grigoriev I.V."/>
            <person name="Gueldener U."/>
            <person name="Muensterkoetter M."/>
            <person name="Nagy L.G."/>
        </authorList>
    </citation>
    <scope>NUCLEOTIDE SEQUENCE [LARGE SCALE GENOMIC DNA]</scope>
    <source>
        <strain evidence="16">28-4</strain>
    </source>
</reference>
<keyword evidence="16" id="KW-1185">Reference proteome</keyword>
<comment type="similarity">
    <text evidence="4">Belongs to the cytochrome P450 family.</text>
</comment>
<evidence type="ECO:0000256" key="3">
    <source>
        <dbReference type="ARBA" id="ARBA00004721"/>
    </source>
</evidence>
<evidence type="ECO:0000256" key="9">
    <source>
        <dbReference type="ARBA" id="ARBA00023002"/>
    </source>
</evidence>
<proteinExistence type="inferred from homology"/>
<gene>
    <name evidence="15" type="ORF">ARMSODRAFT_964389</name>
</gene>
<dbReference type="EMBL" id="KZ293469">
    <property type="protein sequence ID" value="PBK62184.1"/>
    <property type="molecule type" value="Genomic_DNA"/>
</dbReference>
<evidence type="ECO:0000256" key="5">
    <source>
        <dbReference type="ARBA" id="ARBA00022617"/>
    </source>
</evidence>
<evidence type="ECO:0000256" key="2">
    <source>
        <dbReference type="ARBA" id="ARBA00004370"/>
    </source>
</evidence>
<comment type="cofactor">
    <cofactor evidence="1 13">
        <name>heme</name>
        <dbReference type="ChEBI" id="CHEBI:30413"/>
    </cofactor>
</comment>
<dbReference type="PANTHER" id="PTHR24305:SF166">
    <property type="entry name" value="CYTOCHROME P450 12A4, MITOCHONDRIAL-RELATED"/>
    <property type="match status" value="1"/>
</dbReference>
<evidence type="ECO:0000256" key="13">
    <source>
        <dbReference type="PIRSR" id="PIRSR602401-1"/>
    </source>
</evidence>
<dbReference type="GO" id="GO:0016020">
    <property type="term" value="C:membrane"/>
    <property type="evidence" value="ECO:0007669"/>
    <property type="project" value="UniProtKB-SubCell"/>
</dbReference>
<dbReference type="PRINTS" id="PR00463">
    <property type="entry name" value="EP450I"/>
</dbReference>
<evidence type="ECO:0000256" key="7">
    <source>
        <dbReference type="ARBA" id="ARBA00022723"/>
    </source>
</evidence>
<dbReference type="AlphaFoldDB" id="A0A2H3AZT3"/>
<dbReference type="InterPro" id="IPR002401">
    <property type="entry name" value="Cyt_P450_E_grp-I"/>
</dbReference>
<evidence type="ECO:0000256" key="12">
    <source>
        <dbReference type="ARBA" id="ARBA00023136"/>
    </source>
</evidence>
<keyword evidence="9" id="KW-0560">Oxidoreductase</keyword>
<dbReference type="CDD" id="cd00302">
    <property type="entry name" value="cytochrome_P450"/>
    <property type="match status" value="1"/>
</dbReference>
<evidence type="ECO:0000256" key="8">
    <source>
        <dbReference type="ARBA" id="ARBA00022989"/>
    </source>
</evidence>
<dbReference type="Proteomes" id="UP000218334">
    <property type="component" value="Unassembled WGS sequence"/>
</dbReference>
<dbReference type="GO" id="GO:0004497">
    <property type="term" value="F:monooxygenase activity"/>
    <property type="evidence" value="ECO:0007669"/>
    <property type="project" value="UniProtKB-KW"/>
</dbReference>
<dbReference type="SUPFAM" id="SSF48264">
    <property type="entry name" value="Cytochrome P450"/>
    <property type="match status" value="1"/>
</dbReference>
<feature type="chain" id="PRO_5013561124" evidence="14">
    <location>
        <begin position="29"/>
        <end position="484"/>
    </location>
</feature>
<keyword evidence="6" id="KW-0812">Transmembrane</keyword>
<evidence type="ECO:0000313" key="16">
    <source>
        <dbReference type="Proteomes" id="UP000218334"/>
    </source>
</evidence>
<evidence type="ECO:0000256" key="14">
    <source>
        <dbReference type="SAM" id="SignalP"/>
    </source>
</evidence>
<keyword evidence="7 13" id="KW-0479">Metal-binding</keyword>
<organism evidence="15 16">
    <name type="scientific">Armillaria solidipes</name>
    <dbReference type="NCBI Taxonomy" id="1076256"/>
    <lineage>
        <taxon>Eukaryota</taxon>
        <taxon>Fungi</taxon>
        <taxon>Dikarya</taxon>
        <taxon>Basidiomycota</taxon>
        <taxon>Agaricomycotina</taxon>
        <taxon>Agaricomycetes</taxon>
        <taxon>Agaricomycetidae</taxon>
        <taxon>Agaricales</taxon>
        <taxon>Marasmiineae</taxon>
        <taxon>Physalacriaceae</taxon>
        <taxon>Armillaria</taxon>
    </lineage>
</organism>
<evidence type="ECO:0000313" key="15">
    <source>
        <dbReference type="EMBL" id="PBK62184.1"/>
    </source>
</evidence>
<dbReference type="Gene3D" id="1.10.630.10">
    <property type="entry name" value="Cytochrome P450"/>
    <property type="match status" value="1"/>
</dbReference>
<name>A0A2H3AZT3_9AGAR</name>
<dbReference type="GO" id="GO:0016705">
    <property type="term" value="F:oxidoreductase activity, acting on paired donors, with incorporation or reduction of molecular oxygen"/>
    <property type="evidence" value="ECO:0007669"/>
    <property type="project" value="InterPro"/>
</dbReference>
<dbReference type="Pfam" id="PF00067">
    <property type="entry name" value="p450"/>
    <property type="match status" value="1"/>
</dbReference>
<evidence type="ECO:0000256" key="10">
    <source>
        <dbReference type="ARBA" id="ARBA00023004"/>
    </source>
</evidence>
<keyword evidence="10 13" id="KW-0408">Iron</keyword>
<evidence type="ECO:0000256" key="1">
    <source>
        <dbReference type="ARBA" id="ARBA00001971"/>
    </source>
</evidence>
<evidence type="ECO:0000256" key="4">
    <source>
        <dbReference type="ARBA" id="ARBA00010617"/>
    </source>
</evidence>
<evidence type="ECO:0000256" key="11">
    <source>
        <dbReference type="ARBA" id="ARBA00023033"/>
    </source>
</evidence>
<protein>
    <submittedName>
        <fullName evidence="15">Cytochrome P450</fullName>
    </submittedName>
</protein>
<evidence type="ECO:0000256" key="6">
    <source>
        <dbReference type="ARBA" id="ARBA00022692"/>
    </source>
</evidence>
<dbReference type="InterPro" id="IPR001128">
    <property type="entry name" value="Cyt_P450"/>
</dbReference>
<dbReference type="InterPro" id="IPR036396">
    <property type="entry name" value="Cyt_P450_sf"/>
</dbReference>
<accession>A0A2H3AZT3</accession>
<dbReference type="GO" id="GO:0005506">
    <property type="term" value="F:iron ion binding"/>
    <property type="evidence" value="ECO:0007669"/>
    <property type="project" value="InterPro"/>
</dbReference>
<feature type="signal peptide" evidence="14">
    <location>
        <begin position="1"/>
        <end position="28"/>
    </location>
</feature>
<dbReference type="PRINTS" id="PR00385">
    <property type="entry name" value="P450"/>
</dbReference>
<feature type="binding site" description="axial binding residue" evidence="13">
    <location>
        <position position="413"/>
    </location>
    <ligand>
        <name>heme</name>
        <dbReference type="ChEBI" id="CHEBI:30413"/>
    </ligand>
    <ligandPart>
        <name>Fe</name>
        <dbReference type="ChEBI" id="CHEBI:18248"/>
    </ligandPart>
</feature>
<keyword evidence="12" id="KW-0472">Membrane</keyword>
<dbReference type="STRING" id="1076256.A0A2H3AZT3"/>
<dbReference type="PANTHER" id="PTHR24305">
    <property type="entry name" value="CYTOCHROME P450"/>
    <property type="match status" value="1"/>
</dbReference>
<dbReference type="InterPro" id="IPR050121">
    <property type="entry name" value="Cytochrome_P450_monoxygenase"/>
</dbReference>
<keyword evidence="11" id="KW-0503">Monooxygenase</keyword>
<keyword evidence="14" id="KW-0732">Signal</keyword>
<sequence length="484" mass="55453">MSLYLLTIIPVFLLFLCCHRVVIPPSHLQHLPRVAILPLLWSYLTGESEDRRIKRLIVPFSRDAHEHVVLVWVLGRWMVHILDFKLAREICDNTALFPKEAPDDASLLWRFVGSDSLLMSNGEQWQKQTALINDAFSAKMPIDAFASLARNLSAIVGKSHTTLWDRCAQHFALDAIGSTVLGHNFDAIETDNPFIREYNEVMAAIANPIYLIFPWMERTFVRKKLIHRIDTLTERFMQLLTDKKEDPGDDMMTFMLKDPAMSHRELRDNMITLFIGGHDSSAGAISTLFYYLACHPDIRRQARDEVTEVLGNATDPTIEQLSGISLPYLTACIREALRINSPASYIVPRQSNRPVRLGKYSIPAYTSLIVNIYAIHHDEEHWGSPDTFIPERFLEYGWQKSGWLPFAVGPRQCPARNFAMYEQRTLAAIFLRDYEWSLPEHSIHKGSLKNAFSPFALTLPHDLELTFRRIPEGERKLSGVPKVE</sequence>